<evidence type="ECO:0000313" key="10">
    <source>
        <dbReference type="Proteomes" id="UP001310594"/>
    </source>
</evidence>
<dbReference type="PANTHER" id="PTHR36575">
    <property type="entry name" value="BINDING PROTEIN, PUTATIVE (AFU_ORTHOLOGUE AFUA_1G14430)-RELATED"/>
    <property type="match status" value="1"/>
</dbReference>
<gene>
    <name evidence="9" type="ORF">LTR97_001069</name>
</gene>
<comment type="similarity">
    <text evidence="6">Belongs to the polysaccharide monooxygenase AA13 family.</text>
</comment>
<keyword evidence="5" id="KW-0325">Glycoprotein</keyword>
<dbReference type="Gene3D" id="2.70.50.70">
    <property type="match status" value="1"/>
</dbReference>
<accession>A0AAN7WBG5</accession>
<keyword evidence="2" id="KW-0479">Metal-binding</keyword>
<dbReference type="PANTHER" id="PTHR36575:SF2">
    <property type="entry name" value="CHITIN-BINDING TYPE-4 DOMAIN-CONTAINING PROTEIN-RELATED"/>
    <property type="match status" value="1"/>
</dbReference>
<protein>
    <recommendedName>
        <fullName evidence="8">Chitin-binding type-4 domain-containing protein</fullName>
    </recommendedName>
</protein>
<evidence type="ECO:0000256" key="1">
    <source>
        <dbReference type="ARBA" id="ARBA00001973"/>
    </source>
</evidence>
<name>A0AAN7WBG5_9PEZI</name>
<sequence length="211" mass="22962">MKFIATLMAAASIASLADAHGYFVSPKARGPGTAFQKACGMQAFYQMSGDINGNIQGLQQTTKGQSDYNAAACNLWKCKGMKYDDNTANVQKYTPGQSIPMYFDIRAPHDGIANVTVIDLSTPHGKVLASLKTWDAYALTSTSIPDSEEHFSVKMPTTLGGKCAKKGACAIQMHWDARSIDQTYQSCIDFTMAAPAKRDHVRDFSAREVEE</sequence>
<dbReference type="Pfam" id="PF03067">
    <property type="entry name" value="LPMO_10"/>
    <property type="match status" value="1"/>
</dbReference>
<proteinExistence type="inferred from homology"/>
<evidence type="ECO:0000313" key="9">
    <source>
        <dbReference type="EMBL" id="KAK5706083.1"/>
    </source>
</evidence>
<keyword evidence="3" id="KW-0186">Copper</keyword>
<feature type="chain" id="PRO_5042866298" description="Chitin-binding type-4 domain-containing protein" evidence="7">
    <location>
        <begin position="20"/>
        <end position="211"/>
    </location>
</feature>
<evidence type="ECO:0000256" key="4">
    <source>
        <dbReference type="ARBA" id="ARBA00023157"/>
    </source>
</evidence>
<dbReference type="EMBL" id="JAVRQU010000002">
    <property type="protein sequence ID" value="KAK5706083.1"/>
    <property type="molecule type" value="Genomic_DNA"/>
</dbReference>
<dbReference type="GO" id="GO:0046872">
    <property type="term" value="F:metal ion binding"/>
    <property type="evidence" value="ECO:0007669"/>
    <property type="project" value="UniProtKB-KW"/>
</dbReference>
<evidence type="ECO:0000256" key="6">
    <source>
        <dbReference type="ARBA" id="ARBA00034311"/>
    </source>
</evidence>
<evidence type="ECO:0000256" key="5">
    <source>
        <dbReference type="ARBA" id="ARBA00023180"/>
    </source>
</evidence>
<feature type="signal peptide" evidence="7">
    <location>
        <begin position="1"/>
        <end position="19"/>
    </location>
</feature>
<keyword evidence="4" id="KW-1015">Disulfide bond</keyword>
<comment type="cofactor">
    <cofactor evidence="1">
        <name>Cu(2+)</name>
        <dbReference type="ChEBI" id="CHEBI:29036"/>
    </cofactor>
</comment>
<feature type="domain" description="Chitin-binding type-4" evidence="8">
    <location>
        <begin position="20"/>
        <end position="190"/>
    </location>
</feature>
<evidence type="ECO:0000256" key="2">
    <source>
        <dbReference type="ARBA" id="ARBA00022723"/>
    </source>
</evidence>
<dbReference type="Proteomes" id="UP001310594">
    <property type="component" value="Unassembled WGS sequence"/>
</dbReference>
<dbReference type="InterPro" id="IPR004302">
    <property type="entry name" value="Cellulose/chitin-bd_N"/>
</dbReference>
<reference evidence="9" key="1">
    <citation type="submission" date="2023-08" db="EMBL/GenBank/DDBJ databases">
        <title>Black Yeasts Isolated from many extreme environments.</title>
        <authorList>
            <person name="Coleine C."/>
            <person name="Stajich J.E."/>
            <person name="Selbmann L."/>
        </authorList>
    </citation>
    <scope>NUCLEOTIDE SEQUENCE</scope>
    <source>
        <strain evidence="9">CCFEE 5810</strain>
    </source>
</reference>
<dbReference type="InterPro" id="IPR052282">
    <property type="entry name" value="Starch-active_LPMO"/>
</dbReference>
<comment type="caution">
    <text evidence="9">The sequence shown here is derived from an EMBL/GenBank/DDBJ whole genome shotgun (WGS) entry which is preliminary data.</text>
</comment>
<dbReference type="AlphaFoldDB" id="A0AAN7WBG5"/>
<evidence type="ECO:0000259" key="8">
    <source>
        <dbReference type="Pfam" id="PF03067"/>
    </source>
</evidence>
<organism evidence="9 10">
    <name type="scientific">Elasticomyces elasticus</name>
    <dbReference type="NCBI Taxonomy" id="574655"/>
    <lineage>
        <taxon>Eukaryota</taxon>
        <taxon>Fungi</taxon>
        <taxon>Dikarya</taxon>
        <taxon>Ascomycota</taxon>
        <taxon>Pezizomycotina</taxon>
        <taxon>Dothideomycetes</taxon>
        <taxon>Dothideomycetidae</taxon>
        <taxon>Mycosphaerellales</taxon>
        <taxon>Teratosphaeriaceae</taxon>
        <taxon>Elasticomyces</taxon>
    </lineage>
</organism>
<keyword evidence="7" id="KW-0732">Signal</keyword>
<evidence type="ECO:0000256" key="3">
    <source>
        <dbReference type="ARBA" id="ARBA00023008"/>
    </source>
</evidence>
<evidence type="ECO:0000256" key="7">
    <source>
        <dbReference type="SAM" id="SignalP"/>
    </source>
</evidence>